<organism evidence="1 2">
    <name type="scientific">Aquimarina muelleri</name>
    <dbReference type="NCBI Taxonomy" id="279356"/>
    <lineage>
        <taxon>Bacteria</taxon>
        <taxon>Pseudomonadati</taxon>
        <taxon>Bacteroidota</taxon>
        <taxon>Flavobacteriia</taxon>
        <taxon>Flavobacteriales</taxon>
        <taxon>Flavobacteriaceae</taxon>
        <taxon>Aquimarina</taxon>
    </lineage>
</organism>
<evidence type="ECO:0000313" key="1">
    <source>
        <dbReference type="EMBL" id="GGX18570.1"/>
    </source>
</evidence>
<gene>
    <name evidence="1" type="ORF">GCM10007384_19890</name>
</gene>
<evidence type="ECO:0008006" key="3">
    <source>
        <dbReference type="Google" id="ProtNLM"/>
    </source>
</evidence>
<accession>A0A918JUF7</accession>
<dbReference type="AlphaFoldDB" id="A0A918JUF7"/>
<comment type="caution">
    <text evidence="1">The sequence shown here is derived from an EMBL/GenBank/DDBJ whole genome shotgun (WGS) entry which is preliminary data.</text>
</comment>
<dbReference type="RefSeq" id="WP_027412589.1">
    <property type="nucleotide sequence ID" value="NZ_BMWS01000012.1"/>
</dbReference>
<name>A0A918JUF7_9FLAO</name>
<dbReference type="Gene3D" id="3.30.565.40">
    <property type="entry name" value="Fervidobacterium nodosum Rt17-B1 like"/>
    <property type="match status" value="1"/>
</dbReference>
<evidence type="ECO:0000313" key="2">
    <source>
        <dbReference type="Proteomes" id="UP000601108"/>
    </source>
</evidence>
<proteinExistence type="predicted"/>
<dbReference type="InterPro" id="IPR037126">
    <property type="entry name" value="PdaC/RsiV-like_sf"/>
</dbReference>
<sequence length="296" mass="35034">MKTLITCFILISFISCKKEISPKQSLEQKETESKQITKEEATDSTSFFSEENLELSQEKTKSIKKQRLIKAEDHKTQLQELVISKSFLKDEDLYILDYRYPYLNEKIDSNYAVFNDFITENYLNIEKTENQILEDKELLCDTLKINRLRDKRIIDYKIYSAKNDFISVVLYKENYYSGMLHSTYLFDCVNFDLKKHDFIYFDDFFETGSEDEVFTTINTIIMQGIDSGELFYDCWELSEGDFKAYKNNFVINDNTVEFYFDDCIICPSYTGTYSIEIPIKDITHLIKKHNDKPKIS</sequence>
<protein>
    <recommendedName>
        <fullName evidence="3">DUF3298 domain-containing protein</fullName>
    </recommendedName>
</protein>
<reference evidence="1 2" key="1">
    <citation type="journal article" date="2014" name="Int. J. Syst. Evol. Microbiol.">
        <title>Complete genome sequence of Corynebacterium casei LMG S-19264T (=DSM 44701T), isolated from a smear-ripened cheese.</title>
        <authorList>
            <consortium name="US DOE Joint Genome Institute (JGI-PGF)"/>
            <person name="Walter F."/>
            <person name="Albersmeier A."/>
            <person name="Kalinowski J."/>
            <person name="Ruckert C."/>
        </authorList>
    </citation>
    <scope>NUCLEOTIDE SEQUENCE [LARGE SCALE GENOMIC DNA]</scope>
    <source>
        <strain evidence="1 2">KCTC 12285</strain>
    </source>
</reference>
<dbReference type="Gene3D" id="3.90.640.20">
    <property type="entry name" value="Heat-shock cognate protein, ATPase"/>
    <property type="match status" value="1"/>
</dbReference>
<dbReference type="Proteomes" id="UP000601108">
    <property type="component" value="Unassembled WGS sequence"/>
</dbReference>
<dbReference type="PROSITE" id="PS51257">
    <property type="entry name" value="PROKAR_LIPOPROTEIN"/>
    <property type="match status" value="1"/>
</dbReference>
<dbReference type="EMBL" id="BMWS01000012">
    <property type="protein sequence ID" value="GGX18570.1"/>
    <property type="molecule type" value="Genomic_DNA"/>
</dbReference>
<keyword evidence="2" id="KW-1185">Reference proteome</keyword>